<gene>
    <name evidence="6" type="ORF">H9849_04315</name>
</gene>
<dbReference type="GO" id="GO:0008270">
    <property type="term" value="F:zinc ion binding"/>
    <property type="evidence" value="ECO:0007669"/>
    <property type="project" value="UniProtKB-KW"/>
</dbReference>
<sequence length="186" mass="20839">MDKNTLWKKCAAFHGHECGGLTIGYKAALYALELLDISLENVSENPECISKDEDLVCIAENDACGVDAIQVILGCSVGKGNLLFHLRGKQAFSFYNRRNGKSVRLVLKPRPAGMTREESFAYFQALEPEEMFDVKETKLALPEKARIFQSVTCARCGETTAENMIRMQGGEMLCLDCYEEYNRFSV</sequence>
<comment type="caution">
    <text evidence="6">The sequence shown here is derived from an EMBL/GenBank/DDBJ whole genome shotgun (WGS) entry which is preliminary data.</text>
</comment>
<dbReference type="SUPFAM" id="SSF143555">
    <property type="entry name" value="FwdE-like"/>
    <property type="match status" value="1"/>
</dbReference>
<evidence type="ECO:0000313" key="6">
    <source>
        <dbReference type="EMBL" id="HIX72225.1"/>
    </source>
</evidence>
<reference evidence="6" key="1">
    <citation type="journal article" date="2021" name="PeerJ">
        <title>Extensive microbial diversity within the chicken gut microbiome revealed by metagenomics and culture.</title>
        <authorList>
            <person name="Gilroy R."/>
            <person name="Ravi A."/>
            <person name="Getino M."/>
            <person name="Pursley I."/>
            <person name="Horton D.L."/>
            <person name="Alikhan N.F."/>
            <person name="Baker D."/>
            <person name="Gharbi K."/>
            <person name="Hall N."/>
            <person name="Watson M."/>
            <person name="Adriaenssens E.M."/>
            <person name="Foster-Nyarko E."/>
            <person name="Jarju S."/>
            <person name="Secka A."/>
            <person name="Antonio M."/>
            <person name="Oren A."/>
            <person name="Chaudhuri R.R."/>
            <person name="La Ragione R."/>
            <person name="Hildebrand F."/>
            <person name="Pallen M.J."/>
        </authorList>
    </citation>
    <scope>NUCLEOTIDE SEQUENCE</scope>
    <source>
        <strain evidence="6">ChiSxjej3B15-1167</strain>
    </source>
</reference>
<accession>A0A9D1X452</accession>
<evidence type="ECO:0000256" key="1">
    <source>
        <dbReference type="ARBA" id="ARBA00022723"/>
    </source>
</evidence>
<dbReference type="Pfam" id="PF02663">
    <property type="entry name" value="FmdE"/>
    <property type="match status" value="1"/>
</dbReference>
<keyword evidence="2" id="KW-0863">Zinc-finger</keyword>
<dbReference type="InterPro" id="IPR000962">
    <property type="entry name" value="Znf_DskA_TraR"/>
</dbReference>
<name>A0A9D1X452_9FIRM</name>
<evidence type="ECO:0000259" key="5">
    <source>
        <dbReference type="Pfam" id="PF02663"/>
    </source>
</evidence>
<dbReference type="PANTHER" id="PTHR39418">
    <property type="entry name" value="DEHYDROGENASE-RELATED"/>
    <property type="match status" value="1"/>
</dbReference>
<protein>
    <submittedName>
        <fullName evidence="6">TraR/DksA C4-type zinc finger protein</fullName>
    </submittedName>
</protein>
<feature type="domain" description="Formylmethanofuran dehydrogenase subunit E" evidence="5">
    <location>
        <begin position="13"/>
        <end position="130"/>
    </location>
</feature>
<evidence type="ECO:0000256" key="2">
    <source>
        <dbReference type="ARBA" id="ARBA00022771"/>
    </source>
</evidence>
<dbReference type="EMBL" id="DXEQ01000121">
    <property type="protein sequence ID" value="HIX72225.1"/>
    <property type="molecule type" value="Genomic_DNA"/>
</dbReference>
<organism evidence="6 7">
    <name type="scientific">Candidatus Anaerobutyricum stercoripullorum</name>
    <dbReference type="NCBI Taxonomy" id="2838456"/>
    <lineage>
        <taxon>Bacteria</taxon>
        <taxon>Bacillati</taxon>
        <taxon>Bacillota</taxon>
        <taxon>Clostridia</taxon>
        <taxon>Lachnospirales</taxon>
        <taxon>Lachnospiraceae</taxon>
        <taxon>Anaerobutyricum</taxon>
    </lineage>
</organism>
<proteinExistence type="predicted"/>
<keyword evidence="3" id="KW-0862">Zinc</keyword>
<reference evidence="6" key="2">
    <citation type="submission" date="2021-04" db="EMBL/GenBank/DDBJ databases">
        <authorList>
            <person name="Gilroy R."/>
        </authorList>
    </citation>
    <scope>NUCLEOTIDE SEQUENCE</scope>
    <source>
        <strain evidence="6">ChiSxjej3B15-1167</strain>
    </source>
</reference>
<evidence type="ECO:0000313" key="7">
    <source>
        <dbReference type="Proteomes" id="UP000886805"/>
    </source>
</evidence>
<keyword evidence="1" id="KW-0479">Metal-binding</keyword>
<evidence type="ECO:0000259" key="4">
    <source>
        <dbReference type="Pfam" id="PF01258"/>
    </source>
</evidence>
<dbReference type="PANTHER" id="PTHR39418:SF1">
    <property type="entry name" value="DEHYDROGENASE"/>
    <property type="match status" value="1"/>
</dbReference>
<evidence type="ECO:0000256" key="3">
    <source>
        <dbReference type="ARBA" id="ARBA00022833"/>
    </source>
</evidence>
<feature type="domain" description="Zinc finger DksA/TraR C4-type" evidence="4">
    <location>
        <begin position="147"/>
        <end position="183"/>
    </location>
</feature>
<dbReference type="Proteomes" id="UP000886805">
    <property type="component" value="Unassembled WGS sequence"/>
</dbReference>
<dbReference type="InterPro" id="IPR003814">
    <property type="entry name" value="FmdEsu_dom"/>
</dbReference>
<dbReference type="InterPro" id="IPR026328">
    <property type="entry name" value="FmdE"/>
</dbReference>
<dbReference type="InterPro" id="IPR053194">
    <property type="entry name" value="tRNA_methyltr_O"/>
</dbReference>
<dbReference type="AlphaFoldDB" id="A0A9D1X452"/>
<dbReference type="Gene3D" id="3.30.1330.130">
    <property type="match status" value="1"/>
</dbReference>
<dbReference type="PIRSF" id="PIRSF006578">
    <property type="entry name" value="FwdE"/>
    <property type="match status" value="1"/>
</dbReference>
<dbReference type="Pfam" id="PF01258">
    <property type="entry name" value="zf-dskA_traR"/>
    <property type="match status" value="1"/>
</dbReference>